<name>A0A2A9P0L4_9AGAR</name>
<evidence type="ECO:0000256" key="1">
    <source>
        <dbReference type="SAM" id="Phobius"/>
    </source>
</evidence>
<keyword evidence="1" id="KW-0812">Transmembrane</keyword>
<protein>
    <submittedName>
        <fullName evidence="2">Uncharacterized protein</fullName>
    </submittedName>
</protein>
<feature type="transmembrane region" description="Helical" evidence="1">
    <location>
        <begin position="289"/>
        <end position="312"/>
    </location>
</feature>
<keyword evidence="3" id="KW-1185">Reference proteome</keyword>
<gene>
    <name evidence="2" type="ORF">AMATHDRAFT_53889</name>
</gene>
<reference evidence="2 3" key="1">
    <citation type="submission" date="2014-02" db="EMBL/GenBank/DDBJ databases">
        <title>Transposable element dynamics among asymbiotic and ectomycorrhizal Amanita fungi.</title>
        <authorList>
            <consortium name="DOE Joint Genome Institute"/>
            <person name="Hess J."/>
            <person name="Skrede I."/>
            <person name="Wolfe B."/>
            <person name="LaButti K."/>
            <person name="Ohm R.A."/>
            <person name="Grigoriev I.V."/>
            <person name="Pringle A."/>
        </authorList>
    </citation>
    <scope>NUCLEOTIDE SEQUENCE [LARGE SCALE GENOMIC DNA]</scope>
    <source>
        <strain evidence="2 3">SKay4041</strain>
    </source>
</reference>
<evidence type="ECO:0000313" key="2">
    <source>
        <dbReference type="EMBL" id="PFH54080.1"/>
    </source>
</evidence>
<accession>A0A2A9P0L4</accession>
<dbReference type="EMBL" id="KZ301971">
    <property type="protein sequence ID" value="PFH54080.1"/>
    <property type="molecule type" value="Genomic_DNA"/>
</dbReference>
<sequence length="342" mass="37716">MVNSLQVLVDDQDPDIEYLCKVTQETVLGTYYNDTWTTIASQECGSSGWFRYSFIGTGFQITAPASTSSDFSIQIDNAPLVTQKGDGRYQSPELKNGQHTITYFTAPTNSSPAFDYLTYTASGSTKLKGRTIIHDDNDGTVAYGGNWTKQPPLPLAFDNSTGLYQNTAHWSTTVGDTVSYRFTGTSVLVMGITTRSDVPASITFILDGVMMVNTITNSSLDGFPMTKLFHALDLDAKSHFLFINMTDVSPTRPIGIDFIAYNASFDSLGDIQTPLDEGISIPEDKTQAVAIAGGVIGAAIFVAAIAICLFVWKRQRDQRQRRVFLMKHQIQDPWIELQRHQP</sequence>
<keyword evidence="1" id="KW-1133">Transmembrane helix</keyword>
<dbReference type="Proteomes" id="UP000242287">
    <property type="component" value="Unassembled WGS sequence"/>
</dbReference>
<dbReference type="OrthoDB" id="2901006at2759"/>
<keyword evidence="1" id="KW-0472">Membrane</keyword>
<dbReference type="AlphaFoldDB" id="A0A2A9P0L4"/>
<dbReference type="Gene3D" id="2.60.120.260">
    <property type="entry name" value="Galactose-binding domain-like"/>
    <property type="match status" value="1"/>
</dbReference>
<evidence type="ECO:0000313" key="3">
    <source>
        <dbReference type="Proteomes" id="UP000242287"/>
    </source>
</evidence>
<organism evidence="2 3">
    <name type="scientific">Amanita thiersii Skay4041</name>
    <dbReference type="NCBI Taxonomy" id="703135"/>
    <lineage>
        <taxon>Eukaryota</taxon>
        <taxon>Fungi</taxon>
        <taxon>Dikarya</taxon>
        <taxon>Basidiomycota</taxon>
        <taxon>Agaricomycotina</taxon>
        <taxon>Agaricomycetes</taxon>
        <taxon>Agaricomycetidae</taxon>
        <taxon>Agaricales</taxon>
        <taxon>Pluteineae</taxon>
        <taxon>Amanitaceae</taxon>
        <taxon>Amanita</taxon>
    </lineage>
</organism>
<proteinExistence type="predicted"/>